<comment type="caution">
    <text evidence="7">The sequence shown here is derived from an EMBL/GenBank/DDBJ whole genome shotgun (WGS) entry which is preliminary data.</text>
</comment>
<proteinExistence type="predicted"/>
<feature type="transmembrane region" description="Helical" evidence="5">
    <location>
        <begin position="336"/>
        <end position="358"/>
    </location>
</feature>
<feature type="transmembrane region" description="Helical" evidence="5">
    <location>
        <begin position="244"/>
        <end position="263"/>
    </location>
</feature>
<evidence type="ECO:0000313" key="8">
    <source>
        <dbReference type="Proteomes" id="UP000034753"/>
    </source>
</evidence>
<dbReference type="InterPro" id="IPR051533">
    <property type="entry name" value="WaaL-like"/>
</dbReference>
<keyword evidence="2 5" id="KW-0812">Transmembrane</keyword>
<comment type="subcellular location">
    <subcellularLocation>
        <location evidence="1">Membrane</location>
        <topology evidence="1">Multi-pass membrane protein</topology>
    </subcellularLocation>
</comment>
<feature type="transmembrane region" description="Helical" evidence="5">
    <location>
        <begin position="306"/>
        <end position="324"/>
    </location>
</feature>
<organism evidence="7 8">
    <name type="scientific">Candidatus Daviesbacteria bacterium GW2011_GWB1_41_5</name>
    <dbReference type="NCBI Taxonomy" id="1618429"/>
    <lineage>
        <taxon>Bacteria</taxon>
        <taxon>Candidatus Daviesiibacteriota</taxon>
    </lineage>
</organism>
<feature type="transmembrane region" description="Helical" evidence="5">
    <location>
        <begin position="111"/>
        <end position="130"/>
    </location>
</feature>
<name>A0A0G0WDT2_9BACT</name>
<feature type="transmembrane region" description="Helical" evidence="5">
    <location>
        <begin position="39"/>
        <end position="67"/>
    </location>
</feature>
<dbReference type="PANTHER" id="PTHR37422">
    <property type="entry name" value="TEICHURONIC ACID BIOSYNTHESIS PROTEIN TUAE"/>
    <property type="match status" value="1"/>
</dbReference>
<evidence type="ECO:0000256" key="1">
    <source>
        <dbReference type="ARBA" id="ARBA00004141"/>
    </source>
</evidence>
<feature type="transmembrane region" description="Helical" evidence="5">
    <location>
        <begin position="6"/>
        <end position="27"/>
    </location>
</feature>
<dbReference type="Proteomes" id="UP000034753">
    <property type="component" value="Unassembled WGS sequence"/>
</dbReference>
<feature type="transmembrane region" description="Helical" evidence="5">
    <location>
        <begin position="73"/>
        <end position="90"/>
    </location>
</feature>
<feature type="transmembrane region" description="Helical" evidence="5">
    <location>
        <begin position="435"/>
        <end position="459"/>
    </location>
</feature>
<evidence type="ECO:0000256" key="3">
    <source>
        <dbReference type="ARBA" id="ARBA00022989"/>
    </source>
</evidence>
<keyword evidence="3 5" id="KW-1133">Transmembrane helix</keyword>
<dbReference type="Pfam" id="PF04932">
    <property type="entry name" value="Wzy_C"/>
    <property type="match status" value="1"/>
</dbReference>
<dbReference type="AlphaFoldDB" id="A0A0G0WDT2"/>
<protein>
    <recommendedName>
        <fullName evidence="6">O-antigen ligase-related domain-containing protein</fullName>
    </recommendedName>
</protein>
<evidence type="ECO:0000256" key="5">
    <source>
        <dbReference type="SAM" id="Phobius"/>
    </source>
</evidence>
<reference evidence="7 8" key="1">
    <citation type="journal article" date="2015" name="Nature">
        <title>rRNA introns, odd ribosomes, and small enigmatic genomes across a large radiation of phyla.</title>
        <authorList>
            <person name="Brown C.T."/>
            <person name="Hug L.A."/>
            <person name="Thomas B.C."/>
            <person name="Sharon I."/>
            <person name="Castelle C.J."/>
            <person name="Singh A."/>
            <person name="Wilkins M.J."/>
            <person name="Williams K.H."/>
            <person name="Banfield J.F."/>
        </authorList>
    </citation>
    <scope>NUCLEOTIDE SEQUENCE [LARGE SCALE GENOMIC DNA]</scope>
</reference>
<feature type="transmembrane region" description="Helical" evidence="5">
    <location>
        <begin position="284"/>
        <end position="300"/>
    </location>
</feature>
<feature type="transmembrane region" description="Helical" evidence="5">
    <location>
        <begin position="168"/>
        <end position="187"/>
    </location>
</feature>
<accession>A0A0G0WDT2</accession>
<feature type="domain" description="O-antigen ligase-related" evidence="6">
    <location>
        <begin position="293"/>
        <end position="451"/>
    </location>
</feature>
<keyword evidence="4 5" id="KW-0472">Membrane</keyword>
<dbReference type="InterPro" id="IPR007016">
    <property type="entry name" value="O-antigen_ligase-rel_domated"/>
</dbReference>
<feature type="transmembrane region" description="Helical" evidence="5">
    <location>
        <begin position="136"/>
        <end position="156"/>
    </location>
</feature>
<dbReference type="PANTHER" id="PTHR37422:SF13">
    <property type="entry name" value="LIPOPOLYSACCHARIDE BIOSYNTHESIS PROTEIN PA4999-RELATED"/>
    <property type="match status" value="1"/>
</dbReference>
<dbReference type="EMBL" id="LCBN01000083">
    <property type="protein sequence ID" value="KKS11129.1"/>
    <property type="molecule type" value="Genomic_DNA"/>
</dbReference>
<sequence>MKKGNLRLNIIFAIHTVGVLAVAFSYLPRWFILPLAGIALLFCLFTSLENATLFFIRSIPFFVALPLTTNFDSLSFGRVLAVVIFLRWLLQGQSELIWQKIKNFFVFKQRPIYLTTLVLLGIAILSILVAPSTSLAIKRVIYLFNLSLIGVVVRDLAIQNAEFTKRVVKNIVIPAILVALLGLWQLTSTYLMDIYQFVDIWGNGVERNLFGNAWADIALKANTWFAYFGEQLSLRMFSIFPDSHSFPMFLIFALPAVLALALYKVIQKESLRKESLREMFKTRGRLLVVAIPLLFLDIILTGTRGMWAAGIGSIVTIMVWLYIFRKQGVDQHKKSVFKYISSYLAVFFLLFFVAYPIFASPQFLVSKLDGGLLGQRIHSIINLGETSNSRRLEIWRDSIKSIAKHPLLGVGISNFPVIVGEDLAKVKAGSSAHNLYLHIAAEMGVPALLLALYWFWLLLKSCYQRFRGESDPLLLVYFGASLIFIVWNLFYLLTDVAIFDERTFLLFAVSSGLILCRPTASKG</sequence>
<evidence type="ECO:0000313" key="7">
    <source>
        <dbReference type="EMBL" id="KKS11129.1"/>
    </source>
</evidence>
<evidence type="ECO:0000259" key="6">
    <source>
        <dbReference type="Pfam" id="PF04932"/>
    </source>
</evidence>
<dbReference type="GO" id="GO:0016020">
    <property type="term" value="C:membrane"/>
    <property type="evidence" value="ECO:0007669"/>
    <property type="project" value="UniProtKB-SubCell"/>
</dbReference>
<evidence type="ECO:0000256" key="2">
    <source>
        <dbReference type="ARBA" id="ARBA00022692"/>
    </source>
</evidence>
<gene>
    <name evidence="7" type="ORF">UU67_C0083G0001</name>
</gene>
<feature type="transmembrane region" description="Helical" evidence="5">
    <location>
        <begin position="471"/>
        <end position="491"/>
    </location>
</feature>
<evidence type="ECO:0000256" key="4">
    <source>
        <dbReference type="ARBA" id="ARBA00023136"/>
    </source>
</evidence>